<keyword evidence="2" id="KW-0378">Hydrolase</keyword>
<dbReference type="GO" id="GO:0043139">
    <property type="term" value="F:5'-3' DNA helicase activity"/>
    <property type="evidence" value="ECO:0007669"/>
    <property type="project" value="TreeGrafter"/>
</dbReference>
<dbReference type="Pfam" id="PF13087">
    <property type="entry name" value="AAA_12"/>
    <property type="match status" value="1"/>
</dbReference>
<evidence type="ECO:0000259" key="5">
    <source>
        <dbReference type="Pfam" id="PF13087"/>
    </source>
</evidence>
<evidence type="ECO:0000313" key="7">
    <source>
        <dbReference type="Proteomes" id="UP000215289"/>
    </source>
</evidence>
<dbReference type="OrthoDB" id="4510589at2759"/>
<feature type="domain" description="DNA2/NAM7 helicase-like C-terminal" evidence="5">
    <location>
        <begin position="629"/>
        <end position="803"/>
    </location>
</feature>
<keyword evidence="1" id="KW-0547">Nucleotide-binding</keyword>
<sequence length="820" mass="91758">MGCTTPSCQVAVSPVPPGASAPRKFGVTSSSGNVRLLQDWNYMDTGVTIGAKAMGETIVFFPAQWSGLIASELGDRIRRQDERRQGNHTKRRVPMAQEYARYQLNQGKMIEPVYCRLVLEIAYRIQATRQRLPWPTCRSITICTMWQKILLNQSRGTTAVMDPLKDITGRSVIMVVNGWDGIFTNPFVFADLFTLYSDIEVTLSFYIEEPRVFRQADARADVQLLKREIDADETPFDTAEASNNRNSPPDLHFDENEPAKYTCDKCDASFDKSGGLITSGRNVNAKFVAKPTRASVPLPAVQPEACLCRRVILPWQRTSTYRLPLRPNLSLRMRQQSLPSFKSCIAFPYGVLIIQGFPGTGKTFMLALIGLVFQMMGFCVVYGAPPIHQAVDPKLLGPFEDHGDFNVISGAYTDQERNYENSFPSPSPRAGLRLSMSQNLMRQGKWLCPSKLSYLCRESQKDFEEQKALSQGLIAFEDVPELEGPEVDMFAELRSRSTLRNAVAYGQDEDRPVLLYSLEWGSSEFKVPWVEAHSLSDALLELSSGRSKAFRMILGQPAEYLKDLNLTYGFIPTYNETRATPFQAAAQSISAALADPSFVPYTVPNQNIEEFIALGDSYTAAILSPSFTQILNKRISKGEMRCHPVTNSLTVNADWDRMVQDVFQPAHPNFDSGHFVLSLEKSSCMTEQSSRSRYNVAHIEGVLTLALANHLSGGYKGEEIKIITPYSAQRNLYRRALFHMRSQLPEASQPTVETIDSMQGREAKVIILDFTISAAVKAEDLGFVDDHRCNVALSRMMEVLVTVMPHRIATSPLGTNPWNE</sequence>
<dbReference type="GO" id="GO:0005524">
    <property type="term" value="F:ATP binding"/>
    <property type="evidence" value="ECO:0007669"/>
    <property type="project" value="UniProtKB-KW"/>
</dbReference>
<gene>
    <name evidence="6" type="ORF">CFD26_102556</name>
</gene>
<evidence type="ECO:0000313" key="6">
    <source>
        <dbReference type="EMBL" id="RLL93500.1"/>
    </source>
</evidence>
<comment type="caution">
    <text evidence="6">The sequence shown here is derived from an EMBL/GenBank/DDBJ whole genome shotgun (WGS) entry which is preliminary data.</text>
</comment>
<organism evidence="6 7">
    <name type="scientific">Aspergillus turcosus</name>
    <dbReference type="NCBI Taxonomy" id="1245748"/>
    <lineage>
        <taxon>Eukaryota</taxon>
        <taxon>Fungi</taxon>
        <taxon>Dikarya</taxon>
        <taxon>Ascomycota</taxon>
        <taxon>Pezizomycotina</taxon>
        <taxon>Eurotiomycetes</taxon>
        <taxon>Eurotiomycetidae</taxon>
        <taxon>Eurotiales</taxon>
        <taxon>Aspergillaceae</taxon>
        <taxon>Aspergillus</taxon>
        <taxon>Aspergillus subgen. Fumigati</taxon>
    </lineage>
</organism>
<dbReference type="Proteomes" id="UP000215289">
    <property type="component" value="Unassembled WGS sequence"/>
</dbReference>
<dbReference type="Gene3D" id="3.40.50.300">
    <property type="entry name" value="P-loop containing nucleotide triphosphate hydrolases"/>
    <property type="match status" value="1"/>
</dbReference>
<name>A0A421CUQ8_9EURO</name>
<evidence type="ECO:0000256" key="2">
    <source>
        <dbReference type="ARBA" id="ARBA00022801"/>
    </source>
</evidence>
<dbReference type="InterPro" id="IPR050534">
    <property type="entry name" value="Coronavir_polyprotein_1ab"/>
</dbReference>
<evidence type="ECO:0000256" key="1">
    <source>
        <dbReference type="ARBA" id="ARBA00022741"/>
    </source>
</evidence>
<proteinExistence type="predicted"/>
<dbReference type="EMBL" id="NIDN02000301">
    <property type="protein sequence ID" value="RLL93500.1"/>
    <property type="molecule type" value="Genomic_DNA"/>
</dbReference>
<dbReference type="InterPro" id="IPR027417">
    <property type="entry name" value="P-loop_NTPase"/>
</dbReference>
<dbReference type="PANTHER" id="PTHR43788:SF8">
    <property type="entry name" value="DNA-BINDING PROTEIN SMUBP-2"/>
    <property type="match status" value="1"/>
</dbReference>
<dbReference type="InterPro" id="IPR047187">
    <property type="entry name" value="SF1_C_Upf1"/>
</dbReference>
<reference evidence="6 7" key="1">
    <citation type="submission" date="2018-08" db="EMBL/GenBank/DDBJ databases">
        <title>Draft genome sequences of two Aspergillus turcosus clinical strains isolated from bronchoalveolar lavage fluid: one azole-susceptible and the other azole-resistant.</title>
        <authorList>
            <person name="Parent-Michaud M."/>
            <person name="Dufresne P.J."/>
            <person name="Fournier E."/>
            <person name="Martineau C."/>
            <person name="Moreira S."/>
            <person name="Perkins V."/>
            <person name="De Repentigny L."/>
            <person name="Dufresne S.F."/>
        </authorList>
    </citation>
    <scope>NUCLEOTIDE SEQUENCE [LARGE SCALE GENOMIC DNA]</scope>
    <source>
        <strain evidence="6">HMR AF 1038</strain>
    </source>
</reference>
<dbReference type="AlphaFoldDB" id="A0A421CUQ8"/>
<evidence type="ECO:0000256" key="3">
    <source>
        <dbReference type="ARBA" id="ARBA00022806"/>
    </source>
</evidence>
<dbReference type="CDD" id="cd18808">
    <property type="entry name" value="SF1_C_Upf1"/>
    <property type="match status" value="1"/>
</dbReference>
<keyword evidence="7" id="KW-1185">Reference proteome</keyword>
<dbReference type="PANTHER" id="PTHR43788">
    <property type="entry name" value="DNA2/NAM7 HELICASE FAMILY MEMBER"/>
    <property type="match status" value="1"/>
</dbReference>
<protein>
    <recommendedName>
        <fullName evidence="5">DNA2/NAM7 helicase-like C-terminal domain-containing protein</fullName>
    </recommendedName>
</protein>
<dbReference type="GO" id="GO:0016787">
    <property type="term" value="F:hydrolase activity"/>
    <property type="evidence" value="ECO:0007669"/>
    <property type="project" value="UniProtKB-KW"/>
</dbReference>
<dbReference type="InterPro" id="IPR041679">
    <property type="entry name" value="DNA2/NAM7-like_C"/>
</dbReference>
<keyword evidence="3" id="KW-0347">Helicase</keyword>
<keyword evidence="4" id="KW-0067">ATP-binding</keyword>
<accession>A0A421CUQ8</accession>
<evidence type="ECO:0000256" key="4">
    <source>
        <dbReference type="ARBA" id="ARBA00022840"/>
    </source>
</evidence>